<evidence type="ECO:0000313" key="5">
    <source>
        <dbReference type="EMBL" id="APW61637.1"/>
    </source>
</evidence>
<feature type="region of interest" description="Disordered" evidence="4">
    <location>
        <begin position="453"/>
        <end position="486"/>
    </location>
</feature>
<evidence type="ECO:0000256" key="3">
    <source>
        <dbReference type="ARBA" id="ARBA00022801"/>
    </source>
</evidence>
<comment type="similarity">
    <text evidence="1">Belongs to the bacterial phospholipase C family.</text>
</comment>
<keyword evidence="3 5" id="KW-0378">Hydrolase</keyword>
<evidence type="ECO:0000256" key="1">
    <source>
        <dbReference type="ARBA" id="ARBA00009717"/>
    </source>
</evidence>
<dbReference type="Proteomes" id="UP000186309">
    <property type="component" value="Chromosome"/>
</dbReference>
<name>A0A1U7CRR4_9BACT</name>
<dbReference type="Gene3D" id="3.40.720.10">
    <property type="entry name" value="Alkaline Phosphatase, subunit A"/>
    <property type="match status" value="2"/>
</dbReference>
<dbReference type="SUPFAM" id="SSF53649">
    <property type="entry name" value="Alkaline phosphatase-like"/>
    <property type="match status" value="1"/>
</dbReference>
<dbReference type="AlphaFoldDB" id="A0A1U7CRR4"/>
<gene>
    <name evidence="5" type="primary">plcN</name>
    <name evidence="5" type="ORF">BSF38_03162</name>
</gene>
<reference evidence="6" key="1">
    <citation type="submission" date="2016-12" db="EMBL/GenBank/DDBJ databases">
        <title>Comparative genomics of four Isosphaeraceae planctomycetes: a common pool of plasmids and glycoside hydrolase genes.</title>
        <authorList>
            <person name="Ivanova A."/>
        </authorList>
    </citation>
    <scope>NUCLEOTIDE SEQUENCE [LARGE SCALE GENOMIC DNA]</scope>
    <source>
        <strain evidence="6">PX4</strain>
    </source>
</reference>
<protein>
    <recommendedName>
        <fullName evidence="2">phospholipase C</fullName>
        <ecNumber evidence="2">3.1.4.3</ecNumber>
    </recommendedName>
</protein>
<dbReference type="KEGG" id="pbor:BSF38_03162"/>
<dbReference type="PANTHER" id="PTHR31956:SF1">
    <property type="entry name" value="NON-SPECIFIC PHOSPHOLIPASE C1"/>
    <property type="match status" value="1"/>
</dbReference>
<dbReference type="EMBL" id="CP019082">
    <property type="protein sequence ID" value="APW61637.1"/>
    <property type="molecule type" value="Genomic_DNA"/>
</dbReference>
<dbReference type="GO" id="GO:0034480">
    <property type="term" value="F:phosphatidylcholine phospholipase C activity"/>
    <property type="evidence" value="ECO:0007669"/>
    <property type="project" value="UniProtKB-EC"/>
</dbReference>
<keyword evidence="6" id="KW-1185">Reference proteome</keyword>
<dbReference type="PROSITE" id="PS51318">
    <property type="entry name" value="TAT"/>
    <property type="match status" value="1"/>
</dbReference>
<dbReference type="Pfam" id="PF04185">
    <property type="entry name" value="Phosphoesterase"/>
    <property type="match status" value="1"/>
</dbReference>
<dbReference type="CDD" id="cd16014">
    <property type="entry name" value="PLC"/>
    <property type="match status" value="1"/>
</dbReference>
<dbReference type="EC" id="3.1.4.3" evidence="2"/>
<sequence>MNQDADVLSALRMNRRRLLRSAAAMAAATSLMPPNVQRALARTPPAQGSWSDVKHVVLLMQENRSFDHYFGTMAGVRGFGDPSALTLSDGRSVFHQPDPENPSGRLLPFHLDTRATSAQKIPSTSHAWAVQHASWNGGKMDNWLPAHRKAEGAVAPYVMGYHTRADIPFHFALAEAFTICDDYYCSVMGPTWPNRMYWMTGTIDPDGEAGGPLTDNHAAPGGFRWTTYAERLQKAGVSWKVYQQTDNYGCNVLEHFKAFKEAPKDSELYKRGMVREPEGKFEHDAINDKLPAVSWIIPTSRQSEHPDFTPAAGAAFIAGKLNAIAANPEVWAKTAFILNYDENDGLFDHVAPPVPPPGTPREFVDGLPIGGGFRVPCIVISPWTAGGWVCSQPFDHTSVLQFLEKFTGVAEPNISDWRRRTFGDLTAAFRFGSERATPPQFPDTVHTLTRALYEGDHLPKPQLPGADQEPPTQEPGDRKQTPPRRR</sequence>
<evidence type="ECO:0000256" key="4">
    <source>
        <dbReference type="SAM" id="MobiDB-lite"/>
    </source>
</evidence>
<accession>A0A1U7CRR4</accession>
<dbReference type="InterPro" id="IPR017850">
    <property type="entry name" value="Alkaline_phosphatase_core_sf"/>
</dbReference>
<dbReference type="InterPro" id="IPR007312">
    <property type="entry name" value="Phosphoesterase"/>
</dbReference>
<dbReference type="PANTHER" id="PTHR31956">
    <property type="entry name" value="NON-SPECIFIC PHOSPHOLIPASE C4-RELATED"/>
    <property type="match status" value="1"/>
</dbReference>
<evidence type="ECO:0000256" key="2">
    <source>
        <dbReference type="ARBA" id="ARBA00012018"/>
    </source>
</evidence>
<dbReference type="STRING" id="1387353.BSF38_03162"/>
<dbReference type="InterPro" id="IPR006311">
    <property type="entry name" value="TAT_signal"/>
</dbReference>
<evidence type="ECO:0000313" key="6">
    <source>
        <dbReference type="Proteomes" id="UP000186309"/>
    </source>
</evidence>
<organism evidence="5 6">
    <name type="scientific">Paludisphaera borealis</name>
    <dbReference type="NCBI Taxonomy" id="1387353"/>
    <lineage>
        <taxon>Bacteria</taxon>
        <taxon>Pseudomonadati</taxon>
        <taxon>Planctomycetota</taxon>
        <taxon>Planctomycetia</taxon>
        <taxon>Isosphaerales</taxon>
        <taxon>Isosphaeraceae</taxon>
        <taxon>Paludisphaera</taxon>
    </lineage>
</organism>
<proteinExistence type="inferred from homology"/>